<sequence length="549" mass="60009">MCGRNSLFIDQADLEAGILRIESDPGYFADGPPLLQNDNFPITVSNPIEADALSTSSYADLNRSSDTERTELQLQDVYLESSTDDTAQLGVVVADTEETSLRGTEAQLRGLTQESRFTVTWASAADTPDDVPADGIYGTAAVPTTWRAAIVQVALADDRRSTYRQVTSEPTPYTRSTHDMLSSGGREGVQTLIWNLIFYGDARAGHSLSEAATDLEALIGESEAGAMQGTDDGSPGKRSVSTGRGGGRSARSPHKQLQDSLELSKANLEHLVAQSPDSGRTQELVDHLENYWVGIESGYVRAHITDQLSATSGTGLRLDTDGLLPTAREYYRELHSAGLLGAVSDYLMEALRIAPEAHASYLDGGQAFECLFARPALVLALDAEFGGDGVPPFYFVQDIFKALSGSQPIIAESLLYPCLVEDHYAAVLEPYRDGLQQLAETYDCELTFPERTAHAHKVLLYTVWYQELKRNPEPFTEAVQSPRYSRQSLEKLGQMMLEGRNRLDNYDRLTEFTDGSLNAIAQKMFSEDSSGKTANRENTIEQLAQGDCG</sequence>
<evidence type="ECO:0000256" key="1">
    <source>
        <dbReference type="SAM" id="MobiDB-lite"/>
    </source>
</evidence>
<gene>
    <name evidence="2" type="ORF">ACFSBJ_03355</name>
</gene>
<name>A0ABD6CUH5_9EURY</name>
<dbReference type="Proteomes" id="UP001597075">
    <property type="component" value="Unassembled WGS sequence"/>
</dbReference>
<dbReference type="AlphaFoldDB" id="A0ABD6CUH5"/>
<dbReference type="RefSeq" id="WP_256406568.1">
    <property type="nucleotide sequence ID" value="NZ_CP187152.1"/>
</dbReference>
<proteinExistence type="predicted"/>
<organism evidence="2 3">
    <name type="scientific">Haloplanus ruber</name>
    <dbReference type="NCBI Taxonomy" id="869892"/>
    <lineage>
        <taxon>Archaea</taxon>
        <taxon>Methanobacteriati</taxon>
        <taxon>Methanobacteriota</taxon>
        <taxon>Stenosarchaea group</taxon>
        <taxon>Halobacteria</taxon>
        <taxon>Halobacteriales</taxon>
        <taxon>Haloferacaceae</taxon>
        <taxon>Haloplanus</taxon>
    </lineage>
</organism>
<protein>
    <submittedName>
        <fullName evidence="2">Uncharacterized protein</fullName>
    </submittedName>
</protein>
<reference evidence="2 3" key="1">
    <citation type="journal article" date="2019" name="Int. J. Syst. Evol. Microbiol.">
        <title>The Global Catalogue of Microorganisms (GCM) 10K type strain sequencing project: providing services to taxonomists for standard genome sequencing and annotation.</title>
        <authorList>
            <consortium name="The Broad Institute Genomics Platform"/>
            <consortium name="The Broad Institute Genome Sequencing Center for Infectious Disease"/>
            <person name="Wu L."/>
            <person name="Ma J."/>
        </authorList>
    </citation>
    <scope>NUCLEOTIDE SEQUENCE [LARGE SCALE GENOMIC DNA]</scope>
    <source>
        <strain evidence="2 3">CGMCC 1.10594</strain>
    </source>
</reference>
<feature type="region of interest" description="Disordered" evidence="1">
    <location>
        <begin position="162"/>
        <end position="184"/>
    </location>
</feature>
<keyword evidence="3" id="KW-1185">Reference proteome</keyword>
<feature type="compositionally biased region" description="Polar residues" evidence="1">
    <location>
        <begin position="163"/>
        <end position="175"/>
    </location>
</feature>
<evidence type="ECO:0000313" key="3">
    <source>
        <dbReference type="Proteomes" id="UP001597075"/>
    </source>
</evidence>
<dbReference type="EMBL" id="JBHUDL010000005">
    <property type="protein sequence ID" value="MFD1632779.1"/>
    <property type="molecule type" value="Genomic_DNA"/>
</dbReference>
<accession>A0ABD6CUH5</accession>
<comment type="caution">
    <text evidence="2">The sequence shown here is derived from an EMBL/GenBank/DDBJ whole genome shotgun (WGS) entry which is preliminary data.</text>
</comment>
<feature type="region of interest" description="Disordered" evidence="1">
    <location>
        <begin position="224"/>
        <end position="259"/>
    </location>
</feature>
<evidence type="ECO:0000313" key="2">
    <source>
        <dbReference type="EMBL" id="MFD1632779.1"/>
    </source>
</evidence>